<dbReference type="OrthoDB" id="6252479at2759"/>
<evidence type="ECO:0000313" key="1">
    <source>
        <dbReference type="EMBL" id="CAG2244780.1"/>
    </source>
</evidence>
<dbReference type="Proteomes" id="UP000683360">
    <property type="component" value="Unassembled WGS sequence"/>
</dbReference>
<gene>
    <name evidence="1" type="ORF">MEDL_56809</name>
</gene>
<name>A0A8S3UGX5_MYTED</name>
<accession>A0A8S3UGX5</accession>
<reference evidence="1" key="1">
    <citation type="submission" date="2021-03" db="EMBL/GenBank/DDBJ databases">
        <authorList>
            <person name="Bekaert M."/>
        </authorList>
    </citation>
    <scope>NUCLEOTIDE SEQUENCE</scope>
</reference>
<evidence type="ECO:0000313" key="2">
    <source>
        <dbReference type="Proteomes" id="UP000683360"/>
    </source>
</evidence>
<organism evidence="1 2">
    <name type="scientific">Mytilus edulis</name>
    <name type="common">Blue mussel</name>
    <dbReference type="NCBI Taxonomy" id="6550"/>
    <lineage>
        <taxon>Eukaryota</taxon>
        <taxon>Metazoa</taxon>
        <taxon>Spiralia</taxon>
        <taxon>Lophotrochozoa</taxon>
        <taxon>Mollusca</taxon>
        <taxon>Bivalvia</taxon>
        <taxon>Autobranchia</taxon>
        <taxon>Pteriomorphia</taxon>
        <taxon>Mytilida</taxon>
        <taxon>Mytiloidea</taxon>
        <taxon>Mytilidae</taxon>
        <taxon>Mytilinae</taxon>
        <taxon>Mytilus</taxon>
    </lineage>
</organism>
<dbReference type="AlphaFoldDB" id="A0A8S3UGX5"/>
<comment type="caution">
    <text evidence="1">The sequence shown here is derived from an EMBL/GenBank/DDBJ whole genome shotgun (WGS) entry which is preliminary data.</text>
</comment>
<sequence>MDFIAEHIPIYGDLHKNVIKYLINDQDLIDCLAIDNWIVGSSLFVYTFAQEKKKKQLPVKDSSIYSVVLFSALKKVQNLFVRSGGLMSRDSCFNIED</sequence>
<proteinExistence type="predicted"/>
<keyword evidence="2" id="KW-1185">Reference proteome</keyword>
<dbReference type="EMBL" id="CAJPWZ010002747">
    <property type="protein sequence ID" value="CAG2244780.1"/>
    <property type="molecule type" value="Genomic_DNA"/>
</dbReference>
<protein>
    <submittedName>
        <fullName evidence="1">Uncharacterized protein</fullName>
    </submittedName>
</protein>